<reference evidence="4 5" key="1">
    <citation type="submission" date="2020-03" db="EMBL/GenBank/DDBJ databases">
        <title>Cyclobacterium plantarum sp. nov., a marine bacterium isolated from a coastal-marine wetland.</title>
        <authorList>
            <person name="Sanchez-Porro C."/>
            <person name="Ventosa A."/>
            <person name="Amoozegar M."/>
        </authorList>
    </citation>
    <scope>NUCLEOTIDE SEQUENCE [LARGE SCALE GENOMIC DNA]</scope>
    <source>
        <strain evidence="4 5">GBPx2</strain>
    </source>
</reference>
<feature type="domain" description="Protein FecR C-terminal" evidence="3">
    <location>
        <begin position="257"/>
        <end position="323"/>
    </location>
</feature>
<dbReference type="Gene3D" id="3.55.50.30">
    <property type="match status" value="1"/>
</dbReference>
<dbReference type="Gene3D" id="2.60.120.1440">
    <property type="match status" value="1"/>
</dbReference>
<feature type="transmembrane region" description="Helical" evidence="1">
    <location>
        <begin position="81"/>
        <end position="103"/>
    </location>
</feature>
<protein>
    <submittedName>
        <fullName evidence="4">DUF4974 domain-containing protein</fullName>
    </submittedName>
</protein>
<proteinExistence type="predicted"/>
<dbReference type="RefSeq" id="WP_166144496.1">
    <property type="nucleotide sequence ID" value="NZ_JAANYN010000002.1"/>
</dbReference>
<evidence type="ECO:0000259" key="3">
    <source>
        <dbReference type="Pfam" id="PF16344"/>
    </source>
</evidence>
<dbReference type="PIRSF" id="PIRSF018266">
    <property type="entry name" value="FecR"/>
    <property type="match status" value="1"/>
</dbReference>
<keyword evidence="5" id="KW-1185">Reference proteome</keyword>
<evidence type="ECO:0000256" key="1">
    <source>
        <dbReference type="SAM" id="Phobius"/>
    </source>
</evidence>
<organism evidence="4 5">
    <name type="scientific">Cyclobacterium plantarum</name>
    <dbReference type="NCBI Taxonomy" id="2716263"/>
    <lineage>
        <taxon>Bacteria</taxon>
        <taxon>Pseudomonadati</taxon>
        <taxon>Bacteroidota</taxon>
        <taxon>Cytophagia</taxon>
        <taxon>Cytophagales</taxon>
        <taxon>Cyclobacteriaceae</taxon>
        <taxon>Cyclobacterium</taxon>
    </lineage>
</organism>
<keyword evidence="1" id="KW-0472">Membrane</keyword>
<dbReference type="EMBL" id="JAANYN010000002">
    <property type="protein sequence ID" value="NHE56532.1"/>
    <property type="molecule type" value="Genomic_DNA"/>
</dbReference>
<feature type="domain" description="FecR protein" evidence="2">
    <location>
        <begin position="123"/>
        <end position="208"/>
    </location>
</feature>
<comment type="caution">
    <text evidence="4">The sequence shown here is derived from an EMBL/GenBank/DDBJ whole genome shotgun (WGS) entry which is preliminary data.</text>
</comment>
<dbReference type="InterPro" id="IPR006860">
    <property type="entry name" value="FecR"/>
</dbReference>
<evidence type="ECO:0000313" key="4">
    <source>
        <dbReference type="EMBL" id="NHE56532.1"/>
    </source>
</evidence>
<keyword evidence="1" id="KW-0812">Transmembrane</keyword>
<dbReference type="Pfam" id="PF16344">
    <property type="entry name" value="FecR_C"/>
    <property type="match status" value="1"/>
</dbReference>
<sequence>MRIKRIKEILRNYRFGRTSAREDQIIDQWYDSLNNRKKNFTKEELSSIGQSILKRINGKIDAKEYAKYAARPKRKGVIPIGYTYILRIAAVLILGVITVSLLVNDHSKLKNDTISHLDVKVNEVHLSDGSIVWLKSDSKLYYPDEFDRDSREVHLEGEAFFDVVKDKNRPFIIYSKDMVTKVLGTSFNVRDYEEESEKAVEVLTGSVRVSLSREDGSRENVVLKSREKVSFNKAAPSGKGIKKNDSPVFVPEATRELKFEEAPIQEIIDKLNQVHEVDIRIKNKALYGCRITANLTYETLDVCLEIISRALNAKYYQIEDQIFIDGKGCLN</sequence>
<dbReference type="Proteomes" id="UP000649799">
    <property type="component" value="Unassembled WGS sequence"/>
</dbReference>
<keyword evidence="1" id="KW-1133">Transmembrane helix</keyword>
<dbReference type="Pfam" id="PF04773">
    <property type="entry name" value="FecR"/>
    <property type="match status" value="1"/>
</dbReference>
<dbReference type="PANTHER" id="PTHR30273">
    <property type="entry name" value="PERIPLASMIC SIGNAL SENSOR AND SIGMA FACTOR ACTIVATOR FECR-RELATED"/>
    <property type="match status" value="1"/>
</dbReference>
<dbReference type="PANTHER" id="PTHR30273:SF2">
    <property type="entry name" value="PROTEIN FECR"/>
    <property type="match status" value="1"/>
</dbReference>
<accession>A0ABX0H4U7</accession>
<evidence type="ECO:0000313" key="5">
    <source>
        <dbReference type="Proteomes" id="UP000649799"/>
    </source>
</evidence>
<dbReference type="InterPro" id="IPR032508">
    <property type="entry name" value="FecR_C"/>
</dbReference>
<evidence type="ECO:0000259" key="2">
    <source>
        <dbReference type="Pfam" id="PF04773"/>
    </source>
</evidence>
<gene>
    <name evidence="4" type="ORF">G9Q97_06870</name>
</gene>
<name>A0ABX0H4U7_9BACT</name>
<dbReference type="InterPro" id="IPR012373">
    <property type="entry name" value="Ferrdict_sens_TM"/>
</dbReference>